<keyword evidence="4 6" id="KW-1133">Transmembrane helix</keyword>
<feature type="transmembrane region" description="Helical" evidence="6">
    <location>
        <begin position="39"/>
        <end position="63"/>
    </location>
</feature>
<feature type="transmembrane region" description="Helical" evidence="6">
    <location>
        <begin position="297"/>
        <end position="318"/>
    </location>
</feature>
<name>A0A1G9BUX9_9MICO</name>
<evidence type="ECO:0000313" key="7">
    <source>
        <dbReference type="EMBL" id="SDK43246.1"/>
    </source>
</evidence>
<evidence type="ECO:0000256" key="5">
    <source>
        <dbReference type="ARBA" id="ARBA00023136"/>
    </source>
</evidence>
<sequence length="394" mass="41839">MIVTSITAMAMFADLGLGNGLLTRLAAAAATRDFAKAKSLISTAYVALGGIALLLLAIIWLVLPALDWTHFTRASNDLDPGAIELVAGLCLSAFAITIPLSLVQRVQYAFQEAWKSNVWQVAGSALTVLTVYAAAFLGLGYGAIIAAAVFSSPAVILINNVIYYALEHRELTPTFRDASSGTVASLLRVGLAFFFLSILTSLSLNVDNLILANVSDLETVSEFSVTTKLFSLLALAITLVALPLWPANGDALARGDTDWVRRATKTMMLLSVGAVGIGGVILVFGRDFITSLWLGNGHTISLTLAVSLVLWSIVMAFASPYFSVQNSAGLLRYQFVGWTLFALLSVPLKFMSYSLFGLPGIPLAGVVAYVTFIVPAALLGYRATMRRAATSGRA</sequence>
<proteinExistence type="predicted"/>
<dbReference type="InterPro" id="IPR002797">
    <property type="entry name" value="Polysacc_synth"/>
</dbReference>
<dbReference type="Pfam" id="PF01943">
    <property type="entry name" value="Polysacc_synt"/>
    <property type="match status" value="1"/>
</dbReference>
<keyword evidence="5 6" id="KW-0472">Membrane</keyword>
<dbReference type="Proteomes" id="UP000198701">
    <property type="component" value="Unassembled WGS sequence"/>
</dbReference>
<evidence type="ECO:0000256" key="1">
    <source>
        <dbReference type="ARBA" id="ARBA00004651"/>
    </source>
</evidence>
<keyword evidence="8" id="KW-1185">Reference proteome</keyword>
<feature type="transmembrane region" description="Helical" evidence="6">
    <location>
        <begin position="186"/>
        <end position="206"/>
    </location>
</feature>
<dbReference type="EMBL" id="FNFU01000006">
    <property type="protein sequence ID" value="SDK43246.1"/>
    <property type="molecule type" value="Genomic_DNA"/>
</dbReference>
<keyword evidence="3 6" id="KW-0812">Transmembrane</keyword>
<feature type="transmembrane region" description="Helical" evidence="6">
    <location>
        <begin position="360"/>
        <end position="381"/>
    </location>
</feature>
<dbReference type="InterPro" id="IPR050833">
    <property type="entry name" value="Poly_Biosynth_Transport"/>
</dbReference>
<feature type="transmembrane region" description="Helical" evidence="6">
    <location>
        <begin position="143"/>
        <end position="166"/>
    </location>
</feature>
<keyword evidence="2" id="KW-1003">Cell membrane</keyword>
<dbReference type="PANTHER" id="PTHR30250:SF26">
    <property type="entry name" value="PSMA PROTEIN"/>
    <property type="match status" value="1"/>
</dbReference>
<reference evidence="7 8" key="1">
    <citation type="submission" date="2016-10" db="EMBL/GenBank/DDBJ databases">
        <authorList>
            <person name="de Groot N.N."/>
        </authorList>
    </citation>
    <scope>NUCLEOTIDE SEQUENCE [LARGE SCALE GENOMIC DNA]</scope>
    <source>
        <strain evidence="7 8">CGMCC 1.5382</strain>
    </source>
</reference>
<feature type="transmembrane region" description="Helical" evidence="6">
    <location>
        <begin position="83"/>
        <end position="106"/>
    </location>
</feature>
<dbReference type="STRING" id="386301.SAMN05216282_10638"/>
<organism evidence="7 8">
    <name type="scientific">Cryobacterium psychrotolerans</name>
    <dbReference type="NCBI Taxonomy" id="386301"/>
    <lineage>
        <taxon>Bacteria</taxon>
        <taxon>Bacillati</taxon>
        <taxon>Actinomycetota</taxon>
        <taxon>Actinomycetes</taxon>
        <taxon>Micrococcales</taxon>
        <taxon>Microbacteriaceae</taxon>
        <taxon>Cryobacterium</taxon>
    </lineage>
</organism>
<evidence type="ECO:0000256" key="4">
    <source>
        <dbReference type="ARBA" id="ARBA00022989"/>
    </source>
</evidence>
<evidence type="ECO:0000256" key="2">
    <source>
        <dbReference type="ARBA" id="ARBA00022475"/>
    </source>
</evidence>
<evidence type="ECO:0000256" key="3">
    <source>
        <dbReference type="ARBA" id="ARBA00022692"/>
    </source>
</evidence>
<accession>A0A1G9BUX9</accession>
<feature type="transmembrane region" description="Helical" evidence="6">
    <location>
        <begin position="226"/>
        <end position="245"/>
    </location>
</feature>
<feature type="transmembrane region" description="Helical" evidence="6">
    <location>
        <begin position="118"/>
        <end position="137"/>
    </location>
</feature>
<evidence type="ECO:0000256" key="6">
    <source>
        <dbReference type="SAM" id="Phobius"/>
    </source>
</evidence>
<feature type="transmembrane region" description="Helical" evidence="6">
    <location>
        <begin position="330"/>
        <end position="348"/>
    </location>
</feature>
<evidence type="ECO:0000313" key="8">
    <source>
        <dbReference type="Proteomes" id="UP000198701"/>
    </source>
</evidence>
<dbReference type="AlphaFoldDB" id="A0A1G9BUX9"/>
<dbReference type="GO" id="GO:0005886">
    <property type="term" value="C:plasma membrane"/>
    <property type="evidence" value="ECO:0007669"/>
    <property type="project" value="UniProtKB-SubCell"/>
</dbReference>
<dbReference type="CDD" id="cd12082">
    <property type="entry name" value="MATE_like"/>
    <property type="match status" value="1"/>
</dbReference>
<comment type="subcellular location">
    <subcellularLocation>
        <location evidence="1">Cell membrane</location>
        <topology evidence="1">Multi-pass membrane protein</topology>
    </subcellularLocation>
</comment>
<protein>
    <submittedName>
        <fullName evidence="7">Na+-driven multidrug efflux pump</fullName>
    </submittedName>
</protein>
<dbReference type="PANTHER" id="PTHR30250">
    <property type="entry name" value="PST FAMILY PREDICTED COLANIC ACID TRANSPORTER"/>
    <property type="match status" value="1"/>
</dbReference>
<feature type="transmembrane region" description="Helical" evidence="6">
    <location>
        <begin position="266"/>
        <end position="285"/>
    </location>
</feature>
<gene>
    <name evidence="7" type="ORF">SAMN05216282_10638</name>
</gene>